<evidence type="ECO:0000256" key="1">
    <source>
        <dbReference type="SAM" id="MobiDB-lite"/>
    </source>
</evidence>
<organism evidence="2 3">
    <name type="scientific">Hymenobacter elongatus</name>
    <dbReference type="NCBI Taxonomy" id="877208"/>
    <lineage>
        <taxon>Bacteria</taxon>
        <taxon>Pseudomonadati</taxon>
        <taxon>Bacteroidota</taxon>
        <taxon>Cytophagia</taxon>
        <taxon>Cytophagales</taxon>
        <taxon>Hymenobacteraceae</taxon>
        <taxon>Hymenobacter</taxon>
    </lineage>
</organism>
<reference evidence="2 3" key="1">
    <citation type="submission" date="2019-04" db="EMBL/GenBank/DDBJ databases">
        <authorList>
            <person name="Feng G."/>
            <person name="Zhang J."/>
            <person name="Zhu H."/>
        </authorList>
    </citation>
    <scope>NUCLEOTIDE SEQUENCE [LARGE SCALE GENOMIC DNA]</scope>
    <source>
        <strain evidence="2 3">JCM 17223</strain>
    </source>
</reference>
<dbReference type="OrthoDB" id="878909at2"/>
<comment type="caution">
    <text evidence="2">The sequence shown here is derived from an EMBL/GenBank/DDBJ whole genome shotgun (WGS) entry which is preliminary data.</text>
</comment>
<sequence length="222" mass="24062">MLTIGCRSMNRALFTMPTAALPARLPALDTTLDASALLASDGATPSDAERLFQLELKRNLMEPEDSAKFGYIKLQIINASMKRTGRGFQVFQMVTLMTPSFLGVPLEYFRTTLQAELHIIDVHGNTLATYTGKGASKIRVAMYHGYSQKGAPRLADIEALRQALNEIRPQLANDASALREQLLAAAAPDPVVITATPDMITLGDTPDSPAPTDSTETRVSNK</sequence>
<feature type="compositionally biased region" description="Polar residues" evidence="1">
    <location>
        <begin position="211"/>
        <end position="222"/>
    </location>
</feature>
<dbReference type="Proteomes" id="UP000297739">
    <property type="component" value="Unassembled WGS sequence"/>
</dbReference>
<dbReference type="AlphaFoldDB" id="A0A4Z0PPN9"/>
<evidence type="ECO:0000313" key="2">
    <source>
        <dbReference type="EMBL" id="TGE16809.1"/>
    </source>
</evidence>
<accession>A0A4Z0PPN9</accession>
<dbReference type="EMBL" id="SRLD01000014">
    <property type="protein sequence ID" value="TGE16809.1"/>
    <property type="molecule type" value="Genomic_DNA"/>
</dbReference>
<name>A0A4Z0PPN9_9BACT</name>
<proteinExistence type="predicted"/>
<keyword evidence="3" id="KW-1185">Reference proteome</keyword>
<protein>
    <submittedName>
        <fullName evidence="2">Uncharacterized protein</fullName>
    </submittedName>
</protein>
<feature type="region of interest" description="Disordered" evidence="1">
    <location>
        <begin position="200"/>
        <end position="222"/>
    </location>
</feature>
<evidence type="ECO:0000313" key="3">
    <source>
        <dbReference type="Proteomes" id="UP000297739"/>
    </source>
</evidence>
<gene>
    <name evidence="2" type="ORF">E5J99_08855</name>
</gene>